<proteinExistence type="inferred from homology"/>
<dbReference type="PROSITE" id="PS00130">
    <property type="entry name" value="U_DNA_GLYCOSYLASE"/>
    <property type="match status" value="1"/>
</dbReference>
<evidence type="ECO:0000256" key="1">
    <source>
        <dbReference type="ARBA" id="ARBA00001400"/>
    </source>
</evidence>
<dbReference type="NCBIfam" id="NF003592">
    <property type="entry name" value="PRK05254.1-5"/>
    <property type="match status" value="1"/>
</dbReference>
<dbReference type="NCBIfam" id="NF003589">
    <property type="entry name" value="PRK05254.1-2"/>
    <property type="match status" value="1"/>
</dbReference>
<reference evidence="12 13" key="1">
    <citation type="journal article" date="2009" name="Science">
        <title>Green evolution and dynamic adaptations revealed by genomes of the marine picoeukaryotes Micromonas.</title>
        <authorList>
            <person name="Worden A.Z."/>
            <person name="Lee J.H."/>
            <person name="Mock T."/>
            <person name="Rouze P."/>
            <person name="Simmons M.P."/>
            <person name="Aerts A.L."/>
            <person name="Allen A.E."/>
            <person name="Cuvelier M.L."/>
            <person name="Derelle E."/>
            <person name="Everett M.V."/>
            <person name="Foulon E."/>
            <person name="Grimwood J."/>
            <person name="Gundlach H."/>
            <person name="Henrissat B."/>
            <person name="Napoli C."/>
            <person name="McDonald S.M."/>
            <person name="Parker M.S."/>
            <person name="Rombauts S."/>
            <person name="Salamov A."/>
            <person name="Von Dassow P."/>
            <person name="Badger J.H."/>
            <person name="Coutinho P.M."/>
            <person name="Demir E."/>
            <person name="Dubchak I."/>
            <person name="Gentemann C."/>
            <person name="Eikrem W."/>
            <person name="Gready J.E."/>
            <person name="John U."/>
            <person name="Lanier W."/>
            <person name="Lindquist E.A."/>
            <person name="Lucas S."/>
            <person name="Mayer K.F."/>
            <person name="Moreau H."/>
            <person name="Not F."/>
            <person name="Otillar R."/>
            <person name="Panaud O."/>
            <person name="Pangilinan J."/>
            <person name="Paulsen I."/>
            <person name="Piegu B."/>
            <person name="Poliakov A."/>
            <person name="Robbens S."/>
            <person name="Schmutz J."/>
            <person name="Toulza E."/>
            <person name="Wyss T."/>
            <person name="Zelensky A."/>
            <person name="Zhou K."/>
            <person name="Armbrust E.V."/>
            <person name="Bhattacharya D."/>
            <person name="Goodenough U.W."/>
            <person name="Van de Peer Y."/>
            <person name="Grigoriev I.V."/>
        </authorList>
    </citation>
    <scope>NUCLEOTIDE SEQUENCE [LARGE SCALE GENOMIC DNA]</scope>
    <source>
        <strain evidence="12 13">CCMP1545</strain>
    </source>
</reference>
<evidence type="ECO:0000259" key="11">
    <source>
        <dbReference type="SMART" id="SM00986"/>
    </source>
</evidence>
<evidence type="ECO:0000256" key="2">
    <source>
        <dbReference type="ARBA" id="ARBA00008184"/>
    </source>
</evidence>
<keyword evidence="7" id="KW-0496">Mitochondrion</keyword>
<dbReference type="EMBL" id="GG663743">
    <property type="protein sequence ID" value="EEH54560.1"/>
    <property type="molecule type" value="Genomic_DNA"/>
</dbReference>
<feature type="region of interest" description="Disordered" evidence="10">
    <location>
        <begin position="1"/>
        <end position="56"/>
    </location>
</feature>
<feature type="active site" description="Proton acceptor" evidence="7 8">
    <location>
        <position position="162"/>
    </location>
</feature>
<feature type="domain" description="Uracil-DNA glycosylase-like" evidence="11">
    <location>
        <begin position="147"/>
        <end position="308"/>
    </location>
</feature>
<protein>
    <recommendedName>
        <fullName evidence="3 7">Uracil-DNA glycosylase</fullName>
        <shortName evidence="7">UDG</shortName>
        <ecNumber evidence="3 7">3.2.2.27</ecNumber>
    </recommendedName>
</protein>
<dbReference type="Gene3D" id="3.40.470.10">
    <property type="entry name" value="Uracil-DNA glycosylase-like domain"/>
    <property type="match status" value="1"/>
</dbReference>
<comment type="catalytic activity">
    <reaction evidence="1 7 9">
        <text>Hydrolyzes single-stranded DNA or mismatched double-stranded DNA and polynucleotides, releasing free uracil.</text>
        <dbReference type="EC" id="3.2.2.27"/>
    </reaction>
</comment>
<evidence type="ECO:0000313" key="13">
    <source>
        <dbReference type="Proteomes" id="UP000001876"/>
    </source>
</evidence>
<dbReference type="InterPro" id="IPR005122">
    <property type="entry name" value="Uracil-DNA_glycosylase-like"/>
</dbReference>
<dbReference type="EC" id="3.2.2.27" evidence="3 7"/>
<dbReference type="GO" id="GO:0097510">
    <property type="term" value="P:base-excision repair, AP site formation via deaminated base removal"/>
    <property type="evidence" value="ECO:0007669"/>
    <property type="project" value="TreeGrafter"/>
</dbReference>
<dbReference type="GO" id="GO:0004844">
    <property type="term" value="F:uracil DNA N-glycosylase activity"/>
    <property type="evidence" value="ECO:0007669"/>
    <property type="project" value="UniProtKB-UniRule"/>
</dbReference>
<evidence type="ECO:0000256" key="9">
    <source>
        <dbReference type="RuleBase" id="RU003780"/>
    </source>
</evidence>
<dbReference type="SUPFAM" id="SSF52141">
    <property type="entry name" value="Uracil-DNA glycosylase-like"/>
    <property type="match status" value="1"/>
</dbReference>
<dbReference type="GO" id="GO:0005739">
    <property type="term" value="C:mitochondrion"/>
    <property type="evidence" value="ECO:0007669"/>
    <property type="project" value="UniProtKB-SubCell"/>
</dbReference>
<dbReference type="OrthoDB" id="10031947at2759"/>
<evidence type="ECO:0000256" key="8">
    <source>
        <dbReference type="PROSITE-ProRule" id="PRU10072"/>
    </source>
</evidence>
<dbReference type="SMART" id="SM00986">
    <property type="entry name" value="UDG"/>
    <property type="match status" value="1"/>
</dbReference>
<dbReference type="Proteomes" id="UP000001876">
    <property type="component" value="Unassembled WGS sequence"/>
</dbReference>
<dbReference type="NCBIfam" id="NF003588">
    <property type="entry name" value="PRK05254.1-1"/>
    <property type="match status" value="1"/>
</dbReference>
<evidence type="ECO:0000256" key="6">
    <source>
        <dbReference type="ARBA" id="ARBA00023204"/>
    </source>
</evidence>
<evidence type="ECO:0000256" key="7">
    <source>
        <dbReference type="HAMAP-Rule" id="MF_03166"/>
    </source>
</evidence>
<evidence type="ECO:0000256" key="3">
    <source>
        <dbReference type="ARBA" id="ARBA00012030"/>
    </source>
</evidence>
<organism evidence="13">
    <name type="scientific">Micromonas pusilla (strain CCMP1545)</name>
    <name type="common">Picoplanktonic green alga</name>
    <dbReference type="NCBI Taxonomy" id="564608"/>
    <lineage>
        <taxon>Eukaryota</taxon>
        <taxon>Viridiplantae</taxon>
        <taxon>Chlorophyta</taxon>
        <taxon>Mamiellophyceae</taxon>
        <taxon>Mamiellales</taxon>
        <taxon>Mamiellaceae</taxon>
        <taxon>Micromonas</taxon>
    </lineage>
</organism>
<evidence type="ECO:0000313" key="12">
    <source>
        <dbReference type="EMBL" id="EEH54560.1"/>
    </source>
</evidence>
<keyword evidence="6 7" id="KW-0234">DNA repair</keyword>
<dbReference type="AlphaFoldDB" id="C1MZ76"/>
<dbReference type="OMA" id="PDNGYLM"/>
<dbReference type="SMART" id="SM00987">
    <property type="entry name" value="UreE_C"/>
    <property type="match status" value="1"/>
</dbReference>
<dbReference type="InterPro" id="IPR036895">
    <property type="entry name" value="Uracil-DNA_glycosylase-like_sf"/>
</dbReference>
<keyword evidence="13" id="KW-1185">Reference proteome</keyword>
<dbReference type="InterPro" id="IPR002043">
    <property type="entry name" value="UDG_fam1"/>
</dbReference>
<dbReference type="PANTHER" id="PTHR11264:SF0">
    <property type="entry name" value="URACIL-DNA GLYCOSYLASE"/>
    <property type="match status" value="1"/>
</dbReference>
<dbReference type="Pfam" id="PF03167">
    <property type="entry name" value="UDG"/>
    <property type="match status" value="1"/>
</dbReference>
<gene>
    <name evidence="12" type="ORF">MICPUCDRAFT_20077</name>
</gene>
<dbReference type="GeneID" id="9686605"/>
<dbReference type="FunFam" id="3.40.470.10:FF:000001">
    <property type="entry name" value="Uracil-DNA glycosylase"/>
    <property type="match status" value="1"/>
</dbReference>
<evidence type="ECO:0000256" key="4">
    <source>
        <dbReference type="ARBA" id="ARBA00022763"/>
    </source>
</evidence>
<dbReference type="KEGG" id="mpp:MICPUCDRAFT_20077"/>
<dbReference type="NCBIfam" id="NF003591">
    <property type="entry name" value="PRK05254.1-4"/>
    <property type="match status" value="1"/>
</dbReference>
<dbReference type="eggNOG" id="KOG2994">
    <property type="taxonomic scope" value="Eukaryota"/>
</dbReference>
<dbReference type="PANTHER" id="PTHR11264">
    <property type="entry name" value="URACIL-DNA GLYCOSYLASE"/>
    <property type="match status" value="1"/>
</dbReference>
<name>C1MZ76_MICPC</name>
<keyword evidence="4 7" id="KW-0227">DNA damage</keyword>
<dbReference type="GO" id="GO:0005634">
    <property type="term" value="C:nucleus"/>
    <property type="evidence" value="ECO:0007669"/>
    <property type="project" value="UniProtKB-SubCell"/>
</dbReference>
<accession>C1MZ76</accession>
<dbReference type="RefSeq" id="XP_003060910.1">
    <property type="nucleotide sequence ID" value="XM_003060864.1"/>
</dbReference>
<keyword evidence="7" id="KW-0539">Nucleus</keyword>
<dbReference type="CDD" id="cd10027">
    <property type="entry name" value="UDG-F1-like"/>
    <property type="match status" value="1"/>
</dbReference>
<dbReference type="STRING" id="564608.C1MZ76"/>
<evidence type="ECO:0000256" key="10">
    <source>
        <dbReference type="SAM" id="MobiDB-lite"/>
    </source>
</evidence>
<sequence>MAEKRGSIRSFFTPAAKKTKKDDADETTEDAIAPLRPSNVVNADAGADAKEGGSTLTDAQRERVELNKQLARSKAAQREATKIAEVAAANGVAPNIEDLLVESTWREILEPEFKKEYFGNLKTFLKREWSSGAKVFPATKNVFRAFNSCATANVKVVILGQDPYHDDGQAMGLSFSVPKGIKVPSSLSNIYKELGDDLGCKKPTHGDLDKWATQGVLMLNASLTVRAHQANSHSKKGWEVFTDAAIRSLSKKQTNLVFMLWGKNAQEKERLIAKDGNHLVLKCPHPSGLSAHRGFYGCKHFSQANAYIEKKGGVPIDWQIE</sequence>
<dbReference type="InterPro" id="IPR018085">
    <property type="entry name" value="Ura-DNA_Glyclase_AS"/>
</dbReference>
<dbReference type="HAMAP" id="MF_00148">
    <property type="entry name" value="UDG"/>
    <property type="match status" value="1"/>
</dbReference>
<comment type="similarity">
    <text evidence="2 7 9">Belongs to the uracil-DNA glycosylase (UDG) superfamily. UNG family.</text>
</comment>
<evidence type="ECO:0000256" key="5">
    <source>
        <dbReference type="ARBA" id="ARBA00022801"/>
    </source>
</evidence>
<keyword evidence="5 7" id="KW-0378">Hydrolase</keyword>
<comment type="function">
    <text evidence="7 9">Excises uracil residues from the DNA which can arise as a result of misincorporation of dUMP residues by DNA polymerase or due to deamination of cytosine.</text>
</comment>
<comment type="subcellular location">
    <subcellularLocation>
        <location evidence="7">Mitochondrion</location>
    </subcellularLocation>
    <subcellularLocation>
        <location evidence="7">Nucleus</location>
    </subcellularLocation>
</comment>
<dbReference type="NCBIfam" id="TIGR00628">
    <property type="entry name" value="ung"/>
    <property type="match status" value="1"/>
</dbReference>